<protein>
    <submittedName>
        <fullName evidence="1">Uncharacterized protein</fullName>
    </submittedName>
</protein>
<reference evidence="1 2" key="1">
    <citation type="submission" date="2016-05" db="EMBL/GenBank/DDBJ databases">
        <title>Niabella ginsenosidivorans BS26 whole genome sequencing.</title>
        <authorList>
            <person name="Im W.T."/>
            <person name="Siddiqi M.Z."/>
        </authorList>
    </citation>
    <scope>NUCLEOTIDE SEQUENCE [LARGE SCALE GENOMIC DNA]</scope>
    <source>
        <strain evidence="1 2">BS26</strain>
    </source>
</reference>
<dbReference type="Proteomes" id="UP000077667">
    <property type="component" value="Chromosome"/>
</dbReference>
<dbReference type="RefSeq" id="WP_067754778.1">
    <property type="nucleotide sequence ID" value="NZ_CP015772.1"/>
</dbReference>
<proteinExistence type="predicted"/>
<sequence length="77" mass="8989">MPSTRTLSNLQQELIKLYSTDIKEEDLLHIKRYLASYFANKAIDEADVIWMQKGYTNDTMNQWLNEDKPAYGNETGD</sequence>
<gene>
    <name evidence="1" type="ORF">A8C56_09060</name>
</gene>
<dbReference type="STRING" id="1176587.A8C56_09060"/>
<organism evidence="1 2">
    <name type="scientific">Niabella ginsenosidivorans</name>
    <dbReference type="NCBI Taxonomy" id="1176587"/>
    <lineage>
        <taxon>Bacteria</taxon>
        <taxon>Pseudomonadati</taxon>
        <taxon>Bacteroidota</taxon>
        <taxon>Chitinophagia</taxon>
        <taxon>Chitinophagales</taxon>
        <taxon>Chitinophagaceae</taxon>
        <taxon>Niabella</taxon>
    </lineage>
</organism>
<evidence type="ECO:0000313" key="1">
    <source>
        <dbReference type="EMBL" id="ANH81107.1"/>
    </source>
</evidence>
<keyword evidence="2" id="KW-1185">Reference proteome</keyword>
<dbReference type="KEGG" id="nia:A8C56_09060"/>
<evidence type="ECO:0000313" key="2">
    <source>
        <dbReference type="Proteomes" id="UP000077667"/>
    </source>
</evidence>
<dbReference type="OrthoDB" id="965472at2"/>
<dbReference type="AlphaFoldDB" id="A0A1A9I0C2"/>
<name>A0A1A9I0C2_9BACT</name>
<dbReference type="EMBL" id="CP015772">
    <property type="protein sequence ID" value="ANH81107.1"/>
    <property type="molecule type" value="Genomic_DNA"/>
</dbReference>
<accession>A0A1A9I0C2</accession>